<feature type="compositionally biased region" description="Polar residues" evidence="1">
    <location>
        <begin position="36"/>
        <end position="57"/>
    </location>
</feature>
<feature type="compositionally biased region" description="Basic and acidic residues" evidence="1">
    <location>
        <begin position="119"/>
        <end position="129"/>
    </location>
</feature>
<dbReference type="OrthoDB" id="689613at2759"/>
<feature type="signal peptide" evidence="2">
    <location>
        <begin position="1"/>
        <end position="22"/>
    </location>
</feature>
<feature type="region of interest" description="Disordered" evidence="1">
    <location>
        <begin position="36"/>
        <end position="146"/>
    </location>
</feature>
<evidence type="ECO:0000256" key="1">
    <source>
        <dbReference type="SAM" id="MobiDB-lite"/>
    </source>
</evidence>
<feature type="chain" id="PRO_5040257646" evidence="2">
    <location>
        <begin position="23"/>
        <end position="146"/>
    </location>
</feature>
<dbReference type="PANTHER" id="PTHR34961">
    <property type="entry name" value="TRANSMEMBRANE PROTEIN"/>
    <property type="match status" value="1"/>
</dbReference>
<dbReference type="EMBL" id="CACSLK010034598">
    <property type="protein sequence ID" value="CAA0842689.1"/>
    <property type="molecule type" value="Genomic_DNA"/>
</dbReference>
<comment type="caution">
    <text evidence="3">The sequence shown here is derived from an EMBL/GenBank/DDBJ whole genome shotgun (WGS) entry which is preliminary data.</text>
</comment>
<name>A0A9N7RU11_STRHE</name>
<organism evidence="3 4">
    <name type="scientific">Striga hermonthica</name>
    <name type="common">Purple witchweed</name>
    <name type="synonym">Buchnera hermonthica</name>
    <dbReference type="NCBI Taxonomy" id="68872"/>
    <lineage>
        <taxon>Eukaryota</taxon>
        <taxon>Viridiplantae</taxon>
        <taxon>Streptophyta</taxon>
        <taxon>Embryophyta</taxon>
        <taxon>Tracheophyta</taxon>
        <taxon>Spermatophyta</taxon>
        <taxon>Magnoliopsida</taxon>
        <taxon>eudicotyledons</taxon>
        <taxon>Gunneridae</taxon>
        <taxon>Pentapetalae</taxon>
        <taxon>asterids</taxon>
        <taxon>lamiids</taxon>
        <taxon>Lamiales</taxon>
        <taxon>Orobanchaceae</taxon>
        <taxon>Buchnereae</taxon>
        <taxon>Striga</taxon>
    </lineage>
</organism>
<evidence type="ECO:0000313" key="3">
    <source>
        <dbReference type="EMBL" id="CAA0842689.1"/>
    </source>
</evidence>
<dbReference type="PANTHER" id="PTHR34961:SF1">
    <property type="entry name" value="ROOT MERISTEM GROWTH FACTOR 10"/>
    <property type="match status" value="1"/>
</dbReference>
<keyword evidence="4" id="KW-1185">Reference proteome</keyword>
<reference evidence="3" key="1">
    <citation type="submission" date="2019-12" db="EMBL/GenBank/DDBJ databases">
        <authorList>
            <person name="Scholes J."/>
        </authorList>
    </citation>
    <scope>NUCLEOTIDE SEQUENCE</scope>
</reference>
<protein>
    <submittedName>
        <fullName evidence="3">Uncharacterized protein</fullName>
    </submittedName>
</protein>
<evidence type="ECO:0000313" key="4">
    <source>
        <dbReference type="Proteomes" id="UP001153555"/>
    </source>
</evidence>
<evidence type="ECO:0000256" key="2">
    <source>
        <dbReference type="SAM" id="SignalP"/>
    </source>
</evidence>
<dbReference type="InterPro" id="IPR053313">
    <property type="entry name" value="RGF"/>
</dbReference>
<gene>
    <name evidence="3" type="ORF">SHERM_08550</name>
</gene>
<feature type="compositionally biased region" description="Basic and acidic residues" evidence="1">
    <location>
        <begin position="69"/>
        <end position="100"/>
    </location>
</feature>
<accession>A0A9N7RU11</accession>
<proteinExistence type="predicted"/>
<dbReference type="AlphaFoldDB" id="A0A9N7RU11"/>
<sequence>MSKIFSCFLVVLLCSSFHTFRARNFQRLHKDAEQMSRLSTSKNNDRTTNITTRVSTQSEEKSSIANATRDAKEKIKTTIDRTKSSSSVDHGKHIEAKGEAMKISGTSRKKPRAQVTWRVPHEKRGEKEPGFNLDYLPPKTHPGIHN</sequence>
<dbReference type="Proteomes" id="UP001153555">
    <property type="component" value="Unassembled WGS sequence"/>
</dbReference>
<keyword evidence="2" id="KW-0732">Signal</keyword>